<name>A0A5C0B0Y8_9BURK</name>
<evidence type="ECO:0000313" key="1">
    <source>
        <dbReference type="EMBL" id="QEI08288.1"/>
    </source>
</evidence>
<gene>
    <name evidence="1" type="ORF">FXN63_22480</name>
</gene>
<proteinExistence type="predicted"/>
<protein>
    <submittedName>
        <fullName evidence="1">Uncharacterized protein</fullName>
    </submittedName>
</protein>
<reference evidence="1 2" key="1">
    <citation type="submission" date="2019-08" db="EMBL/GenBank/DDBJ databases">
        <title>Amphibian skin-associated Pigmentiphaga: genome sequence and occurrence across geography and hosts.</title>
        <authorList>
            <person name="Bletz M.C."/>
            <person name="Bunk B."/>
            <person name="Sproeer C."/>
            <person name="Biwer P."/>
            <person name="Reiter S."/>
            <person name="Rabemananjara F.C.E."/>
            <person name="Schulz S."/>
            <person name="Overmann J."/>
            <person name="Vences M."/>
        </authorList>
    </citation>
    <scope>NUCLEOTIDE SEQUENCE [LARGE SCALE GENOMIC DNA]</scope>
    <source>
        <strain evidence="1 2">Mada1488</strain>
    </source>
</reference>
<dbReference type="RefSeq" id="WP_148817720.1">
    <property type="nucleotide sequence ID" value="NZ_CP043046.1"/>
</dbReference>
<accession>A0A5C0B0Y8</accession>
<evidence type="ECO:0000313" key="2">
    <source>
        <dbReference type="Proteomes" id="UP000325161"/>
    </source>
</evidence>
<keyword evidence="2" id="KW-1185">Reference proteome</keyword>
<dbReference type="Proteomes" id="UP000325161">
    <property type="component" value="Chromosome"/>
</dbReference>
<dbReference type="EMBL" id="CP043046">
    <property type="protein sequence ID" value="QEI08288.1"/>
    <property type="molecule type" value="Genomic_DNA"/>
</dbReference>
<dbReference type="KEGG" id="pacr:FXN63_22480"/>
<dbReference type="AlphaFoldDB" id="A0A5C0B0Y8"/>
<organism evidence="1 2">
    <name type="scientific">Pigmentiphaga aceris</name>
    <dbReference type="NCBI Taxonomy" id="1940612"/>
    <lineage>
        <taxon>Bacteria</taxon>
        <taxon>Pseudomonadati</taxon>
        <taxon>Pseudomonadota</taxon>
        <taxon>Betaproteobacteria</taxon>
        <taxon>Burkholderiales</taxon>
        <taxon>Alcaligenaceae</taxon>
        <taxon>Pigmentiphaga</taxon>
    </lineage>
</organism>
<sequence length="764" mass="82845">MSTSTHAALVHLMNAFAARHWRDDGLTEARATLRVDGDTLSCTVGEDTFVGHATAPLWFVTGAWTLIYAHECAGRFGHRVAGRVNRVWPNGVGRSRVDHDINDAVLALAAHWPGRLFSASLYDSVATTGQPRKPRVMDDAPDRTTLTGALKRAAAGAVDPDPAQRLKVAEFLEHNLRTEWRFTGEDAMMKAVRPALAALIQDGEPATRELAWLALETCAEACWQNRAYGVFEPICQQLIDLGSNAHLHYARLAESAYAQGDIDGGDAHWATAITGQSPHQAIQLSAAFDHIGDWHDLHTRILRQAGGAHLAWAAGLDPNPARQEKKTKRGVQAPDAATVERHLHWADVLLQRAADSAQARLDIDLPALRAGTTITLGGGQFNPAERRLFLPEIFALQARLAMLRSDETARWRAVFKAIDVSWQLAGSPAHWPDDEDEVVSSTAARFDDETLAAMGMPDCLAPKVAAWRAAQAEGSDGAKQEQLFWRKFLRKVRAAFFANFDEGGTALPGDNLHDAFTVTRDGGAIHISHPLLATPQTGSLAAPLLPALRAWQGLLTATHGHGVLAYVYDDCVALDTIDVAMLADLAAQTLAAGAREEAVALYRFAHGSDPFIRPWPYRNPVPPLPLESVPADLQAAVTRRSALADDAELPRLKPRGRRIAQLAAHYQPDDAVSARFIGHMLLNAAGQAGDSEIERALKAGQPLLMALWQHPDPQVQESAILPIVLLLRMHKLYAPGLDASALQAVARESGIAYLAGIMADEVQP</sequence>